<keyword evidence="1" id="KW-0812">Transmembrane</keyword>
<feature type="transmembrane region" description="Helical" evidence="1">
    <location>
        <begin position="6"/>
        <end position="28"/>
    </location>
</feature>
<accession>A0AAE1J0U7</accession>
<name>A0AAE1J0U7_9FABA</name>
<evidence type="ECO:0000313" key="2">
    <source>
        <dbReference type="EMBL" id="KAK4261702.1"/>
    </source>
</evidence>
<keyword evidence="1" id="KW-1133">Transmembrane helix</keyword>
<comment type="caution">
    <text evidence="2">The sequence shown here is derived from an EMBL/GenBank/DDBJ whole genome shotgun (WGS) entry which is preliminary data.</text>
</comment>
<dbReference type="AlphaFoldDB" id="A0AAE1J0U7"/>
<protein>
    <submittedName>
        <fullName evidence="2">Uncharacterized protein</fullName>
    </submittedName>
</protein>
<keyword evidence="1" id="KW-0472">Membrane</keyword>
<gene>
    <name evidence="2" type="ORF">QN277_004662</name>
</gene>
<evidence type="ECO:0000256" key="1">
    <source>
        <dbReference type="SAM" id="Phobius"/>
    </source>
</evidence>
<dbReference type="EMBL" id="JAWXYG010000010">
    <property type="protein sequence ID" value="KAK4261702.1"/>
    <property type="molecule type" value="Genomic_DNA"/>
</dbReference>
<proteinExistence type="predicted"/>
<sequence length="87" mass="9656">MVIQVIMVALVVVMTPLILGLLCTAHFISAAKVIHRNHHDNVMGMVAGDHSRAWLRRSAFGRGRVVHHHYLMSETGMIRSPAPHVEA</sequence>
<keyword evidence="3" id="KW-1185">Reference proteome</keyword>
<evidence type="ECO:0000313" key="3">
    <source>
        <dbReference type="Proteomes" id="UP001293593"/>
    </source>
</evidence>
<organism evidence="2 3">
    <name type="scientific">Acacia crassicarpa</name>
    <name type="common">northern wattle</name>
    <dbReference type="NCBI Taxonomy" id="499986"/>
    <lineage>
        <taxon>Eukaryota</taxon>
        <taxon>Viridiplantae</taxon>
        <taxon>Streptophyta</taxon>
        <taxon>Embryophyta</taxon>
        <taxon>Tracheophyta</taxon>
        <taxon>Spermatophyta</taxon>
        <taxon>Magnoliopsida</taxon>
        <taxon>eudicotyledons</taxon>
        <taxon>Gunneridae</taxon>
        <taxon>Pentapetalae</taxon>
        <taxon>rosids</taxon>
        <taxon>fabids</taxon>
        <taxon>Fabales</taxon>
        <taxon>Fabaceae</taxon>
        <taxon>Caesalpinioideae</taxon>
        <taxon>mimosoid clade</taxon>
        <taxon>Acacieae</taxon>
        <taxon>Acacia</taxon>
    </lineage>
</organism>
<reference evidence="2" key="1">
    <citation type="submission" date="2023-10" db="EMBL/GenBank/DDBJ databases">
        <title>Chromosome-level genome of the transformable northern wattle, Acacia crassicarpa.</title>
        <authorList>
            <person name="Massaro I."/>
            <person name="Sinha N.R."/>
            <person name="Poethig S."/>
            <person name="Leichty A.R."/>
        </authorList>
    </citation>
    <scope>NUCLEOTIDE SEQUENCE</scope>
    <source>
        <strain evidence="2">Acra3RX</strain>
        <tissue evidence="2">Leaf</tissue>
    </source>
</reference>
<dbReference type="Proteomes" id="UP001293593">
    <property type="component" value="Unassembled WGS sequence"/>
</dbReference>